<comment type="caution">
    <text evidence="1">The sequence shown here is derived from an EMBL/GenBank/DDBJ whole genome shotgun (WGS) entry which is preliminary data.</text>
</comment>
<keyword evidence="2" id="KW-1185">Reference proteome</keyword>
<evidence type="ECO:0000313" key="1">
    <source>
        <dbReference type="EMBL" id="GEN32508.1"/>
    </source>
</evidence>
<proteinExistence type="predicted"/>
<dbReference type="PROSITE" id="PS51257">
    <property type="entry name" value="PROKAR_LIPOPROTEIN"/>
    <property type="match status" value="1"/>
</dbReference>
<dbReference type="EMBL" id="BJXW01000047">
    <property type="protein sequence ID" value="GEN32508.1"/>
    <property type="molecule type" value="Genomic_DNA"/>
</dbReference>
<evidence type="ECO:0008006" key="3">
    <source>
        <dbReference type="Google" id="ProtNLM"/>
    </source>
</evidence>
<accession>A0A511V3L8</accession>
<dbReference type="OrthoDB" id="2973259at2"/>
<organism evidence="1 2">
    <name type="scientific">Cerasibacillus quisquiliarum</name>
    <dbReference type="NCBI Taxonomy" id="227865"/>
    <lineage>
        <taxon>Bacteria</taxon>
        <taxon>Bacillati</taxon>
        <taxon>Bacillota</taxon>
        <taxon>Bacilli</taxon>
        <taxon>Bacillales</taxon>
        <taxon>Bacillaceae</taxon>
        <taxon>Cerasibacillus</taxon>
    </lineage>
</organism>
<sequence>MKHKILLVLIIAMLFVGCENLQQKQLNTSNGTQQVVDMSIHESSSERSLEEKFIPPNFLVREFMVYFHNNVLRLELSYIINDELYNILKNNVDYYFQVVLPENIQSIVGKEKTAAIKGAKIEEERLDYKVVIDLNPNHPIDNGQKKNIENNKNGYQLLVLDQDKDVIHFFDDIELFSTIDPIHSENTVIESE</sequence>
<evidence type="ECO:0000313" key="2">
    <source>
        <dbReference type="Proteomes" id="UP000321491"/>
    </source>
</evidence>
<dbReference type="RefSeq" id="WP_146938840.1">
    <property type="nucleotide sequence ID" value="NZ_BJXW01000047.1"/>
</dbReference>
<reference evidence="1 2" key="1">
    <citation type="submission" date="2019-07" db="EMBL/GenBank/DDBJ databases">
        <title>Whole genome shotgun sequence of Cerasibacillus quisquiliarum NBRC 102429.</title>
        <authorList>
            <person name="Hosoyama A."/>
            <person name="Uohara A."/>
            <person name="Ohji S."/>
            <person name="Ichikawa N."/>
        </authorList>
    </citation>
    <scope>NUCLEOTIDE SEQUENCE [LARGE SCALE GENOMIC DNA]</scope>
    <source>
        <strain evidence="1 2">NBRC 102429</strain>
    </source>
</reference>
<dbReference type="Proteomes" id="UP000321491">
    <property type="component" value="Unassembled WGS sequence"/>
</dbReference>
<name>A0A511V3L8_9BACI</name>
<dbReference type="AlphaFoldDB" id="A0A511V3L8"/>
<gene>
    <name evidence="1" type="ORF">CQU01_27460</name>
</gene>
<protein>
    <recommendedName>
        <fullName evidence="3">Lipoprotein</fullName>
    </recommendedName>
</protein>